<comment type="pathway">
    <text evidence="2">Secondary metabolite metabolism; quinolate metabolism.</text>
</comment>
<keyword evidence="5" id="KW-1185">Reference proteome</keyword>
<dbReference type="AlphaFoldDB" id="A0AA35TG12"/>
<name>A0AA35TG12_GEOBA</name>
<comment type="function">
    <text evidence="2">Converts alpha-amino-beta-carboxymuconate-epsilon-semialdehyde (ACMS) to alpha-aminomuconate semialdehyde (AMS).</text>
</comment>
<dbReference type="CDD" id="cd01292">
    <property type="entry name" value="metallo-dependent_hydrolases"/>
    <property type="match status" value="1"/>
</dbReference>
<dbReference type="GO" id="GO:1904985">
    <property type="term" value="P:negative regulation of quinolinate biosynthetic process"/>
    <property type="evidence" value="ECO:0007669"/>
    <property type="project" value="UniProtKB-UniRule"/>
</dbReference>
<dbReference type="PANTHER" id="PTHR21240:SF28">
    <property type="entry name" value="ISO-OROTATE DECARBOXYLASE (EUROFUNG)"/>
    <property type="match status" value="1"/>
</dbReference>
<evidence type="ECO:0000313" key="5">
    <source>
        <dbReference type="Proteomes" id="UP001174909"/>
    </source>
</evidence>
<dbReference type="InterPro" id="IPR032465">
    <property type="entry name" value="ACMSD"/>
</dbReference>
<comment type="similarity">
    <text evidence="2">Belongs to the metallo-dependent hydrolases superfamily.</text>
</comment>
<dbReference type="Pfam" id="PF04909">
    <property type="entry name" value="Amidohydro_2"/>
    <property type="match status" value="1"/>
</dbReference>
<dbReference type="GO" id="GO:0005829">
    <property type="term" value="C:cytosol"/>
    <property type="evidence" value="ECO:0007669"/>
    <property type="project" value="UniProtKB-UniRule"/>
</dbReference>
<dbReference type="GO" id="GO:0001760">
    <property type="term" value="F:aminocarboxymuconate-semialdehyde decarboxylase activity"/>
    <property type="evidence" value="ECO:0007669"/>
    <property type="project" value="UniProtKB-UniRule"/>
</dbReference>
<comment type="subunit">
    <text evidence="2">Monomer.</text>
</comment>
<proteinExistence type="inferred from homology"/>
<keyword evidence="1 2" id="KW-0456">Lyase</keyword>
<dbReference type="PANTHER" id="PTHR21240">
    <property type="entry name" value="2-AMINO-3-CARBOXYLMUCONATE-6-SEMIALDEHYDE DECARBOXYLASE"/>
    <property type="match status" value="1"/>
</dbReference>
<dbReference type="GO" id="GO:0019748">
    <property type="term" value="P:secondary metabolic process"/>
    <property type="evidence" value="ECO:0007669"/>
    <property type="project" value="TreeGrafter"/>
</dbReference>
<accession>A0AA35TG12</accession>
<dbReference type="InterPro" id="IPR006680">
    <property type="entry name" value="Amidohydro-rel"/>
</dbReference>
<sequence length="250" mass="27407">MRGDFEAYLNDSFRDENGNLDLAALLALEDEADMDVAVIMPNTQPLPENNELADAIRGNSRALGCALVHPTEPEPVEQVRLAAEEWGMRGIKLMPAVHKYDVDDEMVRPVVEAARDYGLIVSIHSGPDNCHPNRIGTVASWVPETPVIMDHMGFPDDLDSAISIAKANENISLGTTILRFHRRWGTDPDAVVPTEVKAAVDALGPEQIVFGSNLPEYRPIQVINALKRLELGDDAEAQIFGGNLARIYGF</sequence>
<evidence type="ECO:0000256" key="1">
    <source>
        <dbReference type="ARBA" id="ARBA00023239"/>
    </source>
</evidence>
<comment type="caution">
    <text evidence="4">The sequence shown here is derived from an EMBL/GenBank/DDBJ whole genome shotgun (WGS) entry which is preliminary data.</text>
</comment>
<feature type="domain" description="Amidohydrolase-related" evidence="3">
    <location>
        <begin position="20"/>
        <end position="250"/>
    </location>
</feature>
<dbReference type="EC" id="4.1.1.45" evidence="2"/>
<evidence type="ECO:0000313" key="4">
    <source>
        <dbReference type="EMBL" id="CAI8047278.1"/>
    </source>
</evidence>
<organism evidence="4 5">
    <name type="scientific">Geodia barretti</name>
    <name type="common">Barrett's horny sponge</name>
    <dbReference type="NCBI Taxonomy" id="519541"/>
    <lineage>
        <taxon>Eukaryota</taxon>
        <taxon>Metazoa</taxon>
        <taxon>Porifera</taxon>
        <taxon>Demospongiae</taxon>
        <taxon>Heteroscleromorpha</taxon>
        <taxon>Tetractinellida</taxon>
        <taxon>Astrophorina</taxon>
        <taxon>Geodiidae</taxon>
        <taxon>Geodia</taxon>
    </lineage>
</organism>
<protein>
    <recommendedName>
        <fullName evidence="2">2-amino-3-carboxymuconate-6-semialdehyde decarboxylase</fullName>
        <ecNumber evidence="2">4.1.1.45</ecNumber>
    </recommendedName>
    <alternativeName>
        <fullName evidence="2">Picolinate carboxylase</fullName>
    </alternativeName>
</protein>
<evidence type="ECO:0000259" key="3">
    <source>
        <dbReference type="Pfam" id="PF04909"/>
    </source>
</evidence>
<reference evidence="4" key="1">
    <citation type="submission" date="2023-03" db="EMBL/GenBank/DDBJ databases">
        <authorList>
            <person name="Steffen K."/>
            <person name="Cardenas P."/>
        </authorList>
    </citation>
    <scope>NUCLEOTIDE SEQUENCE</scope>
</reference>
<dbReference type="SUPFAM" id="SSF51556">
    <property type="entry name" value="Metallo-dependent hydrolases"/>
    <property type="match status" value="1"/>
</dbReference>
<evidence type="ECO:0000256" key="2">
    <source>
        <dbReference type="RuleBase" id="RU366045"/>
    </source>
</evidence>
<dbReference type="EMBL" id="CASHTH010003624">
    <property type="protein sequence ID" value="CAI8047278.1"/>
    <property type="molecule type" value="Genomic_DNA"/>
</dbReference>
<dbReference type="Gene3D" id="3.20.20.140">
    <property type="entry name" value="Metal-dependent hydrolases"/>
    <property type="match status" value="1"/>
</dbReference>
<dbReference type="Proteomes" id="UP001174909">
    <property type="component" value="Unassembled WGS sequence"/>
</dbReference>
<keyword evidence="2" id="KW-0210">Decarboxylase</keyword>
<comment type="catalytic activity">
    <reaction evidence="2">
        <text>2-amino-3-carboxymuconate 6-semialdehyde + H(+) = 2-aminomuconate 6-semialdehyde + CO2</text>
        <dbReference type="Rhea" id="RHEA:16557"/>
        <dbReference type="ChEBI" id="CHEBI:15378"/>
        <dbReference type="ChEBI" id="CHEBI:16526"/>
        <dbReference type="ChEBI" id="CHEBI:77634"/>
        <dbReference type="ChEBI" id="CHEBI:77803"/>
        <dbReference type="EC" id="4.1.1.45"/>
    </reaction>
</comment>
<gene>
    <name evidence="4" type="ORF">GBAR_LOCUS26121</name>
</gene>
<dbReference type="InterPro" id="IPR032466">
    <property type="entry name" value="Metal_Hydrolase"/>
</dbReference>
<dbReference type="GO" id="GO:0016787">
    <property type="term" value="F:hydrolase activity"/>
    <property type="evidence" value="ECO:0007669"/>
    <property type="project" value="InterPro"/>
</dbReference>